<proteinExistence type="predicted"/>
<accession>A0A8H5YVT9</accession>
<gene>
    <name evidence="2" type="ORF">FMUND_4471</name>
</gene>
<evidence type="ECO:0000256" key="1">
    <source>
        <dbReference type="SAM" id="MobiDB-lite"/>
    </source>
</evidence>
<organism evidence="2 3">
    <name type="scientific">Fusarium mundagurra</name>
    <dbReference type="NCBI Taxonomy" id="1567541"/>
    <lineage>
        <taxon>Eukaryota</taxon>
        <taxon>Fungi</taxon>
        <taxon>Dikarya</taxon>
        <taxon>Ascomycota</taxon>
        <taxon>Pezizomycotina</taxon>
        <taxon>Sordariomycetes</taxon>
        <taxon>Hypocreomycetidae</taxon>
        <taxon>Hypocreales</taxon>
        <taxon>Nectriaceae</taxon>
        <taxon>Fusarium</taxon>
        <taxon>Fusarium fujikuroi species complex</taxon>
    </lineage>
</organism>
<feature type="compositionally biased region" description="Acidic residues" evidence="1">
    <location>
        <begin position="332"/>
        <end position="344"/>
    </location>
</feature>
<evidence type="ECO:0000313" key="2">
    <source>
        <dbReference type="EMBL" id="KAF5719915.1"/>
    </source>
</evidence>
<evidence type="ECO:0000313" key="3">
    <source>
        <dbReference type="Proteomes" id="UP000544331"/>
    </source>
</evidence>
<sequence>METDSKANRSDTPRENLLLLYNRRSPSTLPPDLILQRKQQPARDHGEIQVLAHFKYADHKEVSGAPLTSSLRDLISPFLLMWRALDIVWDPIIKDHGFLPGLYSEDYDPTSENNNIKGSNTVGILELCLKEFLDLMDQPRTAILDEAGKHFFNEVSYGRQPRFRFQQWNDKWIEFDWKGRTDEKISELLTPASPLESCKAVKEGDAEPDVFSVLDAMKNAFKEAVNDLKEISSLNDEAKEDVSIALRPELDARDWAAGKQRCNEGKAEPKCPDSRTTLSMTEPPTSAIQRQSASSTEAVELKNESHHCWIDVKEPEEDTSHGGQNSPLTGPDSDDDEDDDCQVP</sequence>
<feature type="compositionally biased region" description="Basic and acidic residues" evidence="1">
    <location>
        <begin position="299"/>
        <end position="313"/>
    </location>
</feature>
<name>A0A8H5YVT9_9HYPO</name>
<reference evidence="2 3" key="1">
    <citation type="submission" date="2020-05" db="EMBL/GenBank/DDBJ databases">
        <title>Identification and distribution of gene clusters putatively required for synthesis of sphingolipid metabolism inhibitors in phylogenetically diverse species of the filamentous fungus Fusarium.</title>
        <authorList>
            <person name="Kim H.-S."/>
            <person name="Busman M."/>
            <person name="Brown D.W."/>
            <person name="Divon H."/>
            <person name="Uhlig S."/>
            <person name="Proctor R.H."/>
        </authorList>
    </citation>
    <scope>NUCLEOTIDE SEQUENCE [LARGE SCALE GENOMIC DNA]</scope>
    <source>
        <strain evidence="2 3">NRRL 66235</strain>
    </source>
</reference>
<dbReference type="EMBL" id="JAAOAN010000135">
    <property type="protein sequence ID" value="KAF5719915.1"/>
    <property type="molecule type" value="Genomic_DNA"/>
</dbReference>
<protein>
    <submittedName>
        <fullName evidence="2">Uncharacterized protein</fullName>
    </submittedName>
</protein>
<dbReference type="Proteomes" id="UP000544331">
    <property type="component" value="Unassembled WGS sequence"/>
</dbReference>
<feature type="compositionally biased region" description="Polar residues" evidence="1">
    <location>
        <begin position="274"/>
        <end position="297"/>
    </location>
</feature>
<keyword evidence="3" id="KW-1185">Reference proteome</keyword>
<feature type="region of interest" description="Disordered" evidence="1">
    <location>
        <begin position="257"/>
        <end position="344"/>
    </location>
</feature>
<dbReference type="AlphaFoldDB" id="A0A8H5YVT9"/>
<dbReference type="OrthoDB" id="4986691at2759"/>
<comment type="caution">
    <text evidence="2">The sequence shown here is derived from an EMBL/GenBank/DDBJ whole genome shotgun (WGS) entry which is preliminary data.</text>
</comment>
<feature type="compositionally biased region" description="Basic and acidic residues" evidence="1">
    <location>
        <begin position="257"/>
        <end position="273"/>
    </location>
</feature>